<evidence type="ECO:0000313" key="4">
    <source>
        <dbReference type="Proteomes" id="UP001201273"/>
    </source>
</evidence>
<dbReference type="SUPFAM" id="SSF51735">
    <property type="entry name" value="NAD(P)-binding Rossmann-fold domains"/>
    <property type="match status" value="1"/>
</dbReference>
<evidence type="ECO:0000256" key="1">
    <source>
        <dbReference type="ARBA" id="ARBA00006484"/>
    </source>
</evidence>
<evidence type="ECO:0000313" key="3">
    <source>
        <dbReference type="EMBL" id="MCE2595351.1"/>
    </source>
</evidence>
<dbReference type="EMBL" id="JAIMJA010000010">
    <property type="protein sequence ID" value="MCE2595351.1"/>
    <property type="molecule type" value="Genomic_DNA"/>
</dbReference>
<protein>
    <submittedName>
        <fullName evidence="3">YciK family oxidoreductase</fullName>
    </submittedName>
</protein>
<organism evidence="3 4">
    <name type="scientific">Motilimonas cestriensis</name>
    <dbReference type="NCBI Taxonomy" id="2742685"/>
    <lineage>
        <taxon>Bacteria</taxon>
        <taxon>Pseudomonadati</taxon>
        <taxon>Pseudomonadota</taxon>
        <taxon>Gammaproteobacteria</taxon>
        <taxon>Alteromonadales</taxon>
        <taxon>Alteromonadales genera incertae sedis</taxon>
        <taxon>Motilimonas</taxon>
    </lineage>
</organism>
<dbReference type="PANTHER" id="PTHR42901">
    <property type="entry name" value="ALCOHOL DEHYDROGENASE"/>
    <property type="match status" value="1"/>
</dbReference>
<dbReference type="InterPro" id="IPR020904">
    <property type="entry name" value="Sc_DH/Rdtase_CS"/>
</dbReference>
<sequence>MEYQAPQDLLANKTILVTGAGSGIGKEIALTYAKHGARVILLGRTVAKLEAVYDEIEALGAPQPAIIPMDLKGATEQHYQDMAETIAGQFGHLDGLVHNAGALGVLGPFHQIGQDMWDEVMQVNVKSQFLMTKHLLPVLKEATAASIIFTSSSVGRQGRAYWGVYAISKFATEGMMQTLASELDGSHVRANCINPGATHTPMRSKAYPAEDADLLKRPADIMPTYLYLMGADSLAVNGQSLNAQ</sequence>
<dbReference type="PRINTS" id="PR00081">
    <property type="entry name" value="GDHRDH"/>
</dbReference>
<proteinExistence type="inferred from homology"/>
<dbReference type="PANTHER" id="PTHR42901:SF1">
    <property type="entry name" value="ALCOHOL DEHYDROGENASE"/>
    <property type="match status" value="1"/>
</dbReference>
<dbReference type="Gene3D" id="3.40.50.720">
    <property type="entry name" value="NAD(P)-binding Rossmann-like Domain"/>
    <property type="match status" value="1"/>
</dbReference>
<comment type="caution">
    <text evidence="3">The sequence shown here is derived from an EMBL/GenBank/DDBJ whole genome shotgun (WGS) entry which is preliminary data.</text>
</comment>
<dbReference type="RefSeq" id="WP_233052837.1">
    <property type="nucleotide sequence ID" value="NZ_JAIMJA010000010.1"/>
</dbReference>
<evidence type="ECO:0000256" key="2">
    <source>
        <dbReference type="ARBA" id="ARBA00023002"/>
    </source>
</evidence>
<dbReference type="PROSITE" id="PS00061">
    <property type="entry name" value="ADH_SHORT"/>
    <property type="match status" value="1"/>
</dbReference>
<gene>
    <name evidence="3" type="ORF">K6Y31_11045</name>
</gene>
<dbReference type="NCBIfam" id="NF006509">
    <property type="entry name" value="PRK08945.1"/>
    <property type="match status" value="1"/>
</dbReference>
<accession>A0ABS8W8L5</accession>
<dbReference type="Pfam" id="PF00106">
    <property type="entry name" value="adh_short"/>
    <property type="match status" value="1"/>
</dbReference>
<keyword evidence="2" id="KW-0560">Oxidoreductase</keyword>
<dbReference type="Proteomes" id="UP001201273">
    <property type="component" value="Unassembled WGS sequence"/>
</dbReference>
<dbReference type="InterPro" id="IPR002347">
    <property type="entry name" value="SDR_fam"/>
</dbReference>
<dbReference type="InterPro" id="IPR036291">
    <property type="entry name" value="NAD(P)-bd_dom_sf"/>
</dbReference>
<comment type="similarity">
    <text evidence="1">Belongs to the short-chain dehydrogenases/reductases (SDR) family.</text>
</comment>
<reference evidence="3 4" key="1">
    <citation type="journal article" date="2022" name="Environ. Microbiol. Rep.">
        <title>Eco-phylogenetic analyses reveal divergent evolution of vitamin B12 metabolism in the marine bacterial family 'Psychromonadaceae'.</title>
        <authorList>
            <person name="Jin X."/>
            <person name="Yang Y."/>
            <person name="Cao H."/>
            <person name="Gao B."/>
            <person name="Zhao Z."/>
        </authorList>
    </citation>
    <scope>NUCLEOTIDE SEQUENCE [LARGE SCALE GENOMIC DNA]</scope>
    <source>
        <strain evidence="3 4">MKS20</strain>
    </source>
</reference>
<name>A0ABS8W8L5_9GAMM</name>
<keyword evidence="4" id="KW-1185">Reference proteome</keyword>